<dbReference type="CDD" id="cd07997">
    <property type="entry name" value="WGR_PARP"/>
    <property type="match status" value="1"/>
</dbReference>
<feature type="compositionally biased region" description="Basic residues" evidence="12">
    <location>
        <begin position="1"/>
        <end position="10"/>
    </location>
</feature>
<keyword evidence="7 9" id="KW-0040">ANK repeat</keyword>
<dbReference type="EMBL" id="JAIXMP010000012">
    <property type="protein sequence ID" value="KAI9264234.1"/>
    <property type="molecule type" value="Genomic_DNA"/>
</dbReference>
<feature type="repeat" description="ANK" evidence="9">
    <location>
        <begin position="2063"/>
        <end position="2095"/>
    </location>
</feature>
<keyword evidence="3 10" id="KW-0808">Transferase</keyword>
<reference evidence="17" key="2">
    <citation type="submission" date="2023-02" db="EMBL/GenBank/DDBJ databases">
        <authorList>
            <consortium name="DOE Joint Genome Institute"/>
            <person name="Mondo S.J."/>
            <person name="Chang Y."/>
            <person name="Wang Y."/>
            <person name="Ahrendt S."/>
            <person name="Andreopoulos W."/>
            <person name="Barry K."/>
            <person name="Beard J."/>
            <person name="Benny G.L."/>
            <person name="Blankenship S."/>
            <person name="Bonito G."/>
            <person name="Cuomo C."/>
            <person name="Desiro A."/>
            <person name="Gervers K.A."/>
            <person name="Hundley H."/>
            <person name="Kuo A."/>
            <person name="LaButti K."/>
            <person name="Lang B.F."/>
            <person name="Lipzen A."/>
            <person name="O'Donnell K."/>
            <person name="Pangilinan J."/>
            <person name="Reynolds N."/>
            <person name="Sandor L."/>
            <person name="Smith M.W."/>
            <person name="Tsang A."/>
            <person name="Grigoriev I.V."/>
            <person name="Stajich J.E."/>
            <person name="Spatafora J.W."/>
        </authorList>
    </citation>
    <scope>NUCLEOTIDE SEQUENCE</scope>
    <source>
        <strain evidence="17">RSA 2281</strain>
    </source>
</reference>
<dbReference type="SUPFAM" id="SSF47587">
    <property type="entry name" value="Domain of poly(ADP-ribose) polymerase"/>
    <property type="match status" value="1"/>
</dbReference>
<dbReference type="PROSITE" id="PS51977">
    <property type="entry name" value="WGR"/>
    <property type="match status" value="1"/>
</dbReference>
<dbReference type="GO" id="GO:0005634">
    <property type="term" value="C:nucleus"/>
    <property type="evidence" value="ECO:0007669"/>
    <property type="project" value="UniProtKB-SubCell"/>
</dbReference>
<evidence type="ECO:0000256" key="8">
    <source>
        <dbReference type="ARBA" id="ARBA00023242"/>
    </source>
</evidence>
<feature type="compositionally biased region" description="Acidic residues" evidence="12">
    <location>
        <begin position="2942"/>
        <end position="2965"/>
    </location>
</feature>
<dbReference type="PROSITE" id="PS50297">
    <property type="entry name" value="ANK_REP_REGION"/>
    <property type="match status" value="9"/>
</dbReference>
<keyword evidence="18" id="KW-1185">Reference proteome</keyword>
<feature type="repeat" description="ANK" evidence="9">
    <location>
        <begin position="637"/>
        <end position="661"/>
    </location>
</feature>
<evidence type="ECO:0000313" key="17">
    <source>
        <dbReference type="EMBL" id="KAI9264234.1"/>
    </source>
</evidence>
<dbReference type="Proteomes" id="UP001209540">
    <property type="component" value="Unassembled WGS sequence"/>
</dbReference>
<feature type="repeat" description="ANK" evidence="9">
    <location>
        <begin position="1080"/>
        <end position="1112"/>
    </location>
</feature>
<dbReference type="Gene3D" id="1.20.142.10">
    <property type="entry name" value="Poly(ADP-ribose) polymerase, regulatory domain"/>
    <property type="match status" value="1"/>
</dbReference>
<dbReference type="InterPro" id="IPR002110">
    <property type="entry name" value="Ankyrin_rpt"/>
</dbReference>
<evidence type="ECO:0000259" key="16">
    <source>
        <dbReference type="PROSITE" id="PS51977"/>
    </source>
</evidence>
<dbReference type="Gene3D" id="2.40.50.40">
    <property type="match status" value="1"/>
</dbReference>
<feature type="repeat" description="ANK" evidence="9">
    <location>
        <begin position="1382"/>
        <end position="1414"/>
    </location>
</feature>
<dbReference type="PROSITE" id="PS51060">
    <property type="entry name" value="PARP_ALPHA_HD"/>
    <property type="match status" value="1"/>
</dbReference>
<sequence>MVQTLRKRRGTAATANTDNKRKPSAVATTRDGARVRLARNAKTTVTVRGNNRDGAVKKVVITRKTTRRTTSSKKTEETIKPIESIRDFKKMEGKTYYLVHRTGTTATQDTWEPEQAIEALDILSAFRERVQTASGYTIDNATSSTTTTMSTTDSQIPNVRRSTRTSKTRAMLRMTDEQVVIDSSSESESDGVSRGGRRKRASSSSGSSRKKRSASEPKPKKLRGQAARKAAEAEDRQQRKQDRQAKSDDAIVDIDETDCCLGCSVLLYRQAVENNDLEKIKAILEDKKKVPHWSKENCQHWSDYVLSAAMLKENKEIVGLLLQDLEGERVVIPTKYTDYGSNTGYVSRYTFGHAVSKVNESRGNRQGNSAFYRKSQKNILEVDISRLNEGHISIAIMNALQNTELDPDMVDFMKTGISNPTGAYRAWSVFMEQKGLYYCVASGNRAAAAAIMERIQYRSGFNTIHANVLKFTNGETLETYRRNQILKKSYDCGSITPLECAAIHPSRAYLKELYDELTPAERMETDEFGRTIAHFAAASTTPDCLEYLIEQDFPFGTPDKFKLTPLIQAARFGRHQNIRPLLKHLSKGDVPNTEFADQTLLRQRWRPLHYAAYFGHAETCRELIDCGATIEAVESSLHATPLLFAAQRGHVECVKVLIEHGKADPEAVDKYARTPLHLASINGKYDVVKYLLQDIGVNADAADTSQNRPIHYAAGFGHHRLLRLLIEMGDADPAAHNVWRTTACSVANLKGHISIVQYMLTECNIDVNFKDQDGKTLLHHCVEEEVTSKFEAEQVLRKTRLLISKKADPNIQTIKGNTVLHSFAIGRYNAHRPSGWVNEDEEHNVNIKRLEYDDMDGIEFSRQLAKLLLDAGANLDMKNSEGDTPLALAIDQNKDYVMDIFIEHGAKYWDTMSSTGMTFFQSLIATSSELDMLNTRREMDRTRWNRFEQRVKVLWRAVENNPVPASVETNINSVSKEGNVPILGAVFDACENQRNHVKQEKERIKAKHISKATSYAQGARNEDRSSREDVIFEFRFEHFISMATRVIEKFHPDMNTVIQLPKDFFKNNPKRSKSEYPPHTGFSALHMAASTQDATLLRFLMSQGCDPNQRMIIDGVPSNAPPMLSGYFKKTFQKSDYLDNTDLQTVEYTNKIYNIIKPDFNQLLPNAVKEYLSFGANPCIANDHGLSTMMAAAKSLDDAIIEDLCAAYTKSSFEGIDNRDTKKYTALMYAVDAIQQSLKNNKDKVISVLTVQHLLSAGANPNTCYKHSNNGDTVMMKVIRLQYPALIDTVIQHTQCPIDHSIVNNSMETCAIIASKIKNEYISKTYFNIMATSYESSPFNVNVGDKHHNTALLLASKYGNEHAATVLLKCKADPNYIIEASKNLSPLAQSIQNTNLNIAQHLLKAGANVNYQDNQGLSPLHHAVLVEKYHLVKLMLEFGADVHAIDKKKRTPLHVAIQQTKNMTNASLRIERLLLQGGSDINAKDILGRTPLHLAFIHMNIIPHMRKMADIGKKVKKFIQDKKERETLEENVTKSVEKYGRDTKDATSNNWIAHAVRIYLENNKPKKPTTTKNNSVSTMDEDEVIIDQDEIPTLELYSQFQWEIDTTLPTKVDPIDIIKFLSQFDGLKYDTADEFGRTPLHYAAAVGAFSSTSILLAKGVNINAQDLDQNTPLQLALRYKHVDYSVMLCDQGAIPSSVMTLPVGDSITTLNYSLSQDFMNMAYLILDRDPNILESLQDSLRTGKFHVADILLNSAPASALSGKTAEGCNLWHILANFKPFNKEIWDEYLPDVIAKVAELGLPFETDVHQRTPIHYAAMHGQSTLLNNLLSAGGSEINQLDEDGLSELWHATSSQDIHSIQLLVKAGARFESGTSTAAKDSTLLLAVKSKNIYLVKTLLEFGAPKDGDSVHGRPNAVMQACMDKSDNILKELLDANADPNVPSTATYTLKGKKELIVIHPVFIATDSTFKVLINGGADPNVMGPKEEPWYGRSCFMYLSNSSNNNQSLMLLLEHKANLDLMDLNSERSIFYHYMFDDNLPNRHHILSHMMQNFEPNVNLIDPETGMTPLEFSIRKHNAIHVERLLELGANPNVASCRKTTSKKGENMDLIQWGPLNAIFHAVAQNDLTALQTICHKTKHNIDWKATDNDGRSIVSFLICTHYSHENTDILKFIVETTESDFDALAELADKKGLRAIDYAHSRGRKEFFDELVKVGITLEDVEMETADDVEEGEQSMIVDEYIAMQAIEEDAEAERALLKAEAKARAEANGDSQEEEKEDETHVVDPLSKMTNIGRLAVDENNVPYDIMVQKVEVGAYYYGCNMFYKLSVIYNTILDLYVLWTRWGSIGESGMHQKTPFLTKEEAVNEFKSIFRSKTGNTWENHTPETFEPKPGRFELMAVKPPKKPVLLKDFEFVETSVPSQLPPAIYNAMNIFCDFEALNQGYKQLELDIPAGHIPQKRIDEAYKVLNQLSKLIKKYEAETNFTTKEGRAKKRDMGHEIVQWTNKYYRLLPKTSHTKGIFAISRKHNLQEELARLNNVNYLNFSINVLLAAKRRASEIHPLDYCFRSLHCQLNEIEKNTPEFNMVQKYMLTTAKQSGYEITHLFGVDREGEAERFEPHANNSNRKLLWHGSHTNNFLGILKQGLRTKPAIAQQNGSMFGNGVYFADMFAKSVMYSNNGFYEKKHPGYALLLLCEVALGEESEMSYHAMYKYDEEKHMSVRGMGKEGPNPANAIYDKRGVRIPMGPTMQYPIPSDIPYYDQPKINHNEFIVYDDSQIKIKYMVLVRNNNYCELCQSYCSGSSIANLSDYQVRNDVILNGHSSLGEYERGLIRFWTTHSGKTEKELFYEHLDTFLESQSYKPRWKPSMPITRNSRVCTSCTQTMATMLFVQQAENQLPEIFQQRETCQYGEKCNKKNDVHHAKVYKHWFLPNVKEDKVKNTEESSIEEVDDDSDDMSDSDAMDSDDE</sequence>
<evidence type="ECO:0000256" key="2">
    <source>
        <dbReference type="ARBA" id="ARBA00022676"/>
    </source>
</evidence>
<dbReference type="EC" id="2.4.2.-" evidence="10"/>
<feature type="repeat" description="ANK" evidence="9">
    <location>
        <begin position="603"/>
        <end position="635"/>
    </location>
</feature>
<dbReference type="InterPro" id="IPR036930">
    <property type="entry name" value="WGR_dom_sf"/>
</dbReference>
<feature type="domain" description="PARP alpha-helical" evidence="15">
    <location>
        <begin position="2419"/>
        <end position="2549"/>
    </location>
</feature>
<keyword evidence="6 10" id="KW-0520">NAD</keyword>
<feature type="compositionally biased region" description="Basic and acidic residues" evidence="12">
    <location>
        <begin position="229"/>
        <end position="248"/>
    </location>
</feature>
<keyword evidence="2 10" id="KW-0328">Glycosyltransferase</keyword>
<dbReference type="Pfam" id="PF05406">
    <property type="entry name" value="WGR"/>
    <property type="match status" value="1"/>
</dbReference>
<evidence type="ECO:0000256" key="5">
    <source>
        <dbReference type="ARBA" id="ARBA00022737"/>
    </source>
</evidence>
<dbReference type="Pfam" id="PF00023">
    <property type="entry name" value="Ank"/>
    <property type="match status" value="2"/>
</dbReference>
<dbReference type="PANTHER" id="PTHR24198:SF165">
    <property type="entry name" value="ANKYRIN REPEAT-CONTAINING PROTEIN-RELATED"/>
    <property type="match status" value="1"/>
</dbReference>
<feature type="compositionally biased region" description="Low complexity" evidence="12">
    <location>
        <begin position="177"/>
        <end position="192"/>
    </location>
</feature>
<name>A0AAD5PEM0_9FUNG</name>
<feature type="coiled-coil region" evidence="11">
    <location>
        <begin position="2460"/>
        <end position="2487"/>
    </location>
</feature>
<dbReference type="CDD" id="cd01437">
    <property type="entry name" value="parp_like"/>
    <property type="match status" value="1"/>
</dbReference>
<dbReference type="SUPFAM" id="SSF56399">
    <property type="entry name" value="ADP-ribosylation"/>
    <property type="match status" value="1"/>
</dbReference>
<dbReference type="Pfam" id="PF02877">
    <property type="entry name" value="PARP_reg"/>
    <property type="match status" value="1"/>
</dbReference>
<evidence type="ECO:0000256" key="11">
    <source>
        <dbReference type="SAM" id="Coils"/>
    </source>
</evidence>
<dbReference type="InterPro" id="IPR004102">
    <property type="entry name" value="Poly(ADP-ribose)pol_reg_dom"/>
</dbReference>
<evidence type="ECO:0000256" key="3">
    <source>
        <dbReference type="ARBA" id="ARBA00022679"/>
    </source>
</evidence>
<dbReference type="SUPFAM" id="SSF54160">
    <property type="entry name" value="Chromo domain-like"/>
    <property type="match status" value="1"/>
</dbReference>
<reference evidence="17" key="1">
    <citation type="journal article" date="2022" name="IScience">
        <title>Evolution of zygomycete secretomes and the origins of terrestrial fungal ecologies.</title>
        <authorList>
            <person name="Chang Y."/>
            <person name="Wang Y."/>
            <person name="Mondo S."/>
            <person name="Ahrendt S."/>
            <person name="Andreopoulos W."/>
            <person name="Barry K."/>
            <person name="Beard J."/>
            <person name="Benny G.L."/>
            <person name="Blankenship S."/>
            <person name="Bonito G."/>
            <person name="Cuomo C."/>
            <person name="Desiro A."/>
            <person name="Gervers K.A."/>
            <person name="Hundley H."/>
            <person name="Kuo A."/>
            <person name="LaButti K."/>
            <person name="Lang B.F."/>
            <person name="Lipzen A."/>
            <person name="O'Donnell K."/>
            <person name="Pangilinan J."/>
            <person name="Reynolds N."/>
            <person name="Sandor L."/>
            <person name="Smith M.E."/>
            <person name="Tsang A."/>
            <person name="Grigoriev I.V."/>
            <person name="Stajich J.E."/>
            <person name="Spatafora J.W."/>
        </authorList>
    </citation>
    <scope>NUCLEOTIDE SEQUENCE</scope>
    <source>
        <strain evidence="17">RSA 2281</strain>
    </source>
</reference>
<dbReference type="SUPFAM" id="SSF48403">
    <property type="entry name" value="Ankyrin repeat"/>
    <property type="match status" value="7"/>
</dbReference>
<evidence type="ECO:0000256" key="12">
    <source>
        <dbReference type="SAM" id="MobiDB-lite"/>
    </source>
</evidence>
<evidence type="ECO:0000256" key="4">
    <source>
        <dbReference type="ARBA" id="ARBA00022695"/>
    </source>
</evidence>
<evidence type="ECO:0000256" key="1">
    <source>
        <dbReference type="ARBA" id="ARBA00004123"/>
    </source>
</evidence>
<feature type="region of interest" description="Disordered" evidence="12">
    <location>
        <begin position="1"/>
        <end position="29"/>
    </location>
</feature>
<accession>A0AAD5PEM0</accession>
<feature type="repeat" description="ANK" evidence="9">
    <location>
        <begin position="1808"/>
        <end position="1841"/>
    </location>
</feature>
<feature type="repeat" description="ANK" evidence="9">
    <location>
        <begin position="1415"/>
        <end position="1447"/>
    </location>
</feature>
<dbReference type="GO" id="GO:0016779">
    <property type="term" value="F:nucleotidyltransferase activity"/>
    <property type="evidence" value="ECO:0007669"/>
    <property type="project" value="UniProtKB-KW"/>
</dbReference>
<dbReference type="Gene3D" id="3.90.228.10">
    <property type="match status" value="1"/>
</dbReference>
<dbReference type="InterPro" id="IPR008893">
    <property type="entry name" value="WGR_domain"/>
</dbReference>
<keyword evidence="4" id="KW-0548">Nucleotidyltransferase</keyword>
<feature type="compositionally biased region" description="Low complexity" evidence="12">
    <location>
        <begin position="142"/>
        <end position="154"/>
    </location>
</feature>
<evidence type="ECO:0000256" key="7">
    <source>
        <dbReference type="ARBA" id="ARBA00023043"/>
    </source>
</evidence>
<dbReference type="CDD" id="cd00024">
    <property type="entry name" value="CD_CSD"/>
    <property type="match status" value="1"/>
</dbReference>
<feature type="region of interest" description="Disordered" evidence="12">
    <location>
        <begin position="141"/>
        <end position="248"/>
    </location>
</feature>
<feature type="repeat" description="ANK" evidence="9">
    <location>
        <begin position="671"/>
        <end position="704"/>
    </location>
</feature>
<dbReference type="InterPro" id="IPR000953">
    <property type="entry name" value="Chromo/chromo_shadow_dom"/>
</dbReference>
<comment type="subcellular location">
    <subcellularLocation>
        <location evidence="1">Nucleus</location>
    </subcellularLocation>
</comment>
<evidence type="ECO:0000256" key="6">
    <source>
        <dbReference type="ARBA" id="ARBA00023027"/>
    </source>
</evidence>
<dbReference type="InterPro" id="IPR012317">
    <property type="entry name" value="Poly(ADP-ribose)pol_cat_dom"/>
</dbReference>
<dbReference type="SUPFAM" id="SSF142921">
    <property type="entry name" value="WGR domain-like"/>
    <property type="match status" value="1"/>
</dbReference>
<dbReference type="InterPro" id="IPR016197">
    <property type="entry name" value="Chromo-like_dom_sf"/>
</dbReference>
<feature type="domain" description="WGR" evidence="16">
    <location>
        <begin position="2292"/>
        <end position="2394"/>
    </location>
</feature>
<dbReference type="SMART" id="SM00773">
    <property type="entry name" value="WGR"/>
    <property type="match status" value="1"/>
</dbReference>
<feature type="domain" description="Chromo" evidence="13">
    <location>
        <begin position="80"/>
        <end position="129"/>
    </location>
</feature>
<evidence type="ECO:0000259" key="13">
    <source>
        <dbReference type="PROSITE" id="PS50013"/>
    </source>
</evidence>
<dbReference type="SMART" id="SM00248">
    <property type="entry name" value="ANK"/>
    <property type="match status" value="29"/>
</dbReference>
<feature type="repeat" description="ANK" evidence="9">
    <location>
        <begin position="1635"/>
        <end position="1667"/>
    </location>
</feature>
<dbReference type="PROSITE" id="PS50088">
    <property type="entry name" value="ANK_REPEAT"/>
    <property type="match status" value="10"/>
</dbReference>
<keyword evidence="11" id="KW-0175">Coiled coil</keyword>
<evidence type="ECO:0000256" key="9">
    <source>
        <dbReference type="PROSITE-ProRule" id="PRU00023"/>
    </source>
</evidence>
<feature type="region of interest" description="Disordered" evidence="12">
    <location>
        <begin position="2263"/>
        <end position="2282"/>
    </location>
</feature>
<evidence type="ECO:0000259" key="14">
    <source>
        <dbReference type="PROSITE" id="PS51059"/>
    </source>
</evidence>
<dbReference type="PROSITE" id="PS51059">
    <property type="entry name" value="PARP_CATALYTIC"/>
    <property type="match status" value="1"/>
</dbReference>
<dbReference type="InterPro" id="IPR036616">
    <property type="entry name" value="Poly(ADP-ribose)pol_reg_dom_sf"/>
</dbReference>
<dbReference type="Gene3D" id="1.25.40.20">
    <property type="entry name" value="Ankyrin repeat-containing domain"/>
    <property type="match status" value="7"/>
</dbReference>
<dbReference type="Pfam" id="PF00644">
    <property type="entry name" value="PARP"/>
    <property type="match status" value="1"/>
</dbReference>
<keyword evidence="5" id="KW-0677">Repeat</keyword>
<keyword evidence="8" id="KW-0539">Nucleus</keyword>
<gene>
    <name evidence="17" type="ORF">BDA99DRAFT_51448</name>
</gene>
<comment type="caution">
    <text evidence="17">The sequence shown here is derived from an EMBL/GenBank/DDBJ whole genome shotgun (WGS) entry which is preliminary data.</text>
</comment>
<evidence type="ECO:0000259" key="15">
    <source>
        <dbReference type="PROSITE" id="PS51060"/>
    </source>
</evidence>
<dbReference type="InterPro" id="IPR036770">
    <property type="entry name" value="Ankyrin_rpt-contain_sf"/>
</dbReference>
<feature type="region of interest" description="Disordered" evidence="12">
    <location>
        <begin position="2935"/>
        <end position="2965"/>
    </location>
</feature>
<dbReference type="PANTHER" id="PTHR24198">
    <property type="entry name" value="ANKYRIN REPEAT AND PROTEIN KINASE DOMAIN-CONTAINING PROTEIN"/>
    <property type="match status" value="1"/>
</dbReference>
<proteinExistence type="predicted"/>
<dbReference type="GO" id="GO:0003950">
    <property type="term" value="F:NAD+ poly-ADP-ribosyltransferase activity"/>
    <property type="evidence" value="ECO:0007669"/>
    <property type="project" value="UniProtKB-UniRule"/>
</dbReference>
<dbReference type="Pfam" id="PF12796">
    <property type="entry name" value="Ank_2"/>
    <property type="match status" value="5"/>
</dbReference>
<dbReference type="PROSITE" id="PS50013">
    <property type="entry name" value="CHROMO_2"/>
    <property type="match status" value="1"/>
</dbReference>
<evidence type="ECO:0000256" key="10">
    <source>
        <dbReference type="RuleBase" id="RU362114"/>
    </source>
</evidence>
<feature type="domain" description="PARP catalytic" evidence="14">
    <location>
        <begin position="2559"/>
        <end position="2793"/>
    </location>
</feature>
<evidence type="ECO:0000313" key="18">
    <source>
        <dbReference type="Proteomes" id="UP001209540"/>
    </source>
</evidence>
<organism evidence="17 18">
    <name type="scientific">Phascolomyces articulosus</name>
    <dbReference type="NCBI Taxonomy" id="60185"/>
    <lineage>
        <taxon>Eukaryota</taxon>
        <taxon>Fungi</taxon>
        <taxon>Fungi incertae sedis</taxon>
        <taxon>Mucoromycota</taxon>
        <taxon>Mucoromycotina</taxon>
        <taxon>Mucoromycetes</taxon>
        <taxon>Mucorales</taxon>
        <taxon>Lichtheimiaceae</taxon>
        <taxon>Phascolomyces</taxon>
    </lineage>
</organism>
<protein>
    <recommendedName>
        <fullName evidence="10">Poly [ADP-ribose] polymerase</fullName>
        <shortName evidence="10">PARP</shortName>
        <ecNumber evidence="10">2.4.2.-</ecNumber>
    </recommendedName>
</protein>
<feature type="repeat" description="ANK" evidence="9">
    <location>
        <begin position="1448"/>
        <end position="1486"/>
    </location>
</feature>